<dbReference type="EMBL" id="GG662308">
    <property type="protein sequence ID" value="EDK31326.2"/>
    <property type="molecule type" value="Genomic_DNA"/>
</dbReference>
<keyword evidence="4 8" id="KW-1133">Transmembrane helix</keyword>
<feature type="transmembrane region" description="Helical" evidence="8">
    <location>
        <begin position="488"/>
        <end position="505"/>
    </location>
</feature>
<feature type="compositionally biased region" description="Acidic residues" evidence="7">
    <location>
        <begin position="830"/>
        <end position="844"/>
    </location>
</feature>
<dbReference type="Proteomes" id="UP000009168">
    <property type="component" value="Unassembled WGS sequence"/>
</dbReference>
<dbReference type="SUPFAM" id="SSF81324">
    <property type="entry name" value="Voltage-gated potassium channels"/>
    <property type="match status" value="1"/>
</dbReference>
<feature type="transmembrane region" description="Helical" evidence="8">
    <location>
        <begin position="291"/>
        <end position="314"/>
    </location>
</feature>
<dbReference type="OrthoDB" id="421226at2759"/>
<dbReference type="InterPro" id="IPR000595">
    <property type="entry name" value="cNMP-bd_dom"/>
</dbReference>
<dbReference type="Gene3D" id="1.10.287.70">
    <property type="match status" value="1"/>
</dbReference>
<proteinExistence type="predicted"/>
<feature type="transmembrane region" description="Helical" evidence="8">
    <location>
        <begin position="422"/>
        <end position="444"/>
    </location>
</feature>
<sequence>MSIFTSKNLKSQVVKLKDDSNQNTAIRQSDKVDYHTILTQENQQTDTYINSQREFMMKDILQTQNGLLMNDDNQINNRDFQQFGKQNQKQQNDTENILFSNKEGQQKQVLKSNSFFGKRSQQFDDNNIHNEQIEIIEDNENSLISPQQFTQRKEQKSTDNIKIFYQQQNDQNINQKIEENNDNYLQKAVQIGTVQKAKLKEDDSPQFKRQFEQKSSKNILSTQASFKNYANNGQKLWSIVRRDIFYPIKFSGKVELGLNKKRKQNFKGSQTQKMYSSDPTLFIDPYGYFKLFWDLFIGLIQLYYPLVFPVRIAFGLSNRPFHVIDLLFDLVFLFDMFFSCITGINQGGEVIKDRYFLTKNYLRTYFAFDIISLIPYYFFVQDLNYIKIFRLARYWDRYLLLLNKTVYFIFKGGSSHKFAVLLYYLFKVSSLILICVHVMTCWWIEVGQLHQLGETDDLPQEFKQLGWVNTYYLQNPKKPQYGEVNKDIYITGYYFVTTTIATVGYGDLASKTVMEEFYTMFCEFFGIALFGYISGGLISAVQISLLVGTQKKNEMRSEFDQWLFQREKNREAPLFFILLKNLRDINHFNTENNFSSFFNQQEYFQYLPKEQKRKIFNLIFTDIATFFGAFFRNINELQMIQDLFQYMHPLSFLPGAEIIKYRSLPRGLYLIVSGKVYLGTGKKVNNQISSSNLKQLNSKNKKKEKIVEKQYFRKLDPGSFFGEFCLLEKNSSFNFVAGGKKIINVLYISKAKFLETCSKYKESNQWLKKFAYYRFKYFKIEKYSYLKKINFYMKNKSKFSSNNTQNLSKFSKLKNMFKQRKSKDEPISEVIEDEIGNEDQESDDSGIQNEQNYNNRIDTINESKELDFSNSSSESKGENQQIINQVEEYNDNQNQDKTSSKQNIQQDKKESLLNQMQQKEDQRNIRIQQIFNQQDHKRGAKSDFRLYLQNDQDDLNYQDQKKHKRIFSQPINLINDQVLVQDSQKKIKQNIKPNIVTQQVRHGRVKSLEQNDKRKEKHFKYQSLNVREENQPKSKNKPSFNFQFNQIDEFSENGYINDPNDYQYQVQIHEQKDNANQPYQFNIHFRDPNFNALSPNSKENDKLISTPFSSNQQTQTRDTINNQKLLFSDDDQNSEKIRLGENKHFQINEINLDQIQRAFEDQRSQKTEQYHSCIIGLDSDDNFDQDLKAIDQLESKNQLNEAMQKEFLMRKDINILKQFEGVSNQQQNQIDFSKFQQNQTSNQQFVQLKDAKQKESINSNLYQNKINLESENNQKDFLSNIKFDEILTDSIEANYQKSIENQSKQNQMYAIQETNEEHLNENKQTEENQDLILFESSNNISLFVDSDSDEENKNNINQNQNKIAIQKEENQEQYDVHNLIDMSPLSRPDEIIENSNKDESIQSQDIVDDLMNSSEEKELDHKIQNKKVANIRNDSVHHLKLIKEEEKKIRRAFRYQTTSNNKLEMLQTKKQVQIAEKVGVKIPYVNQLSSSRFKKIAQNKVMKKILNKKIQILVQTVMQKAASINNSNRQSAGNNFRSLNKNSIRYLSQPRDQQNAQNGYDSQQFKEIMVSTPNSSNSQEDRQSGKFFTFKEVVSQRSSMHSNQDPQIDIKKCSSEFRSNSPSNNDLKSKSNSSPKFVTSQRYVSSPKNHSYQDKQKNQSIPKSKFSQNNDAKSPTHQDQNSVSLNEQNDKAGFDSQSNQCDGGEKYQVTSTEVPNILIKDIINEDDKHILEEDSENRDDQSDDIEIQINQIYNSRVPNFQLMLYIDKIVNEHKKKYQQGGEFFEMDDYQCYDEIENKEKQQDLGNSNKEQSALDNSIDIPIDIIKPNFDIQELHSLPSFLNSQISIIENKIQQIIETTYDDCHVCLEKIKKLNSIKKSKKLSIKQVDESDTLQNIDNISNQENRGNADSSQLQKITISNIINGSQQLPKRIFNNQNQISHNEEGSNKKNEDKNQLTPNMINLGYDLQFTMQDEADLNNKDEYNFFTELEKKNQILLNQNQDQEEVQQKARKLFGFTPKSKKNKIDYDLPLGMETVDYHRGFSDAIEKAQISNKDQEQQQSSQKQIKLKVYSKEYSNPSVTEQDKIKYEFKRMFDNIFLEGDRSPISMDMSDISQ</sequence>
<feature type="transmembrane region" description="Helical" evidence="8">
    <location>
        <begin position="525"/>
        <end position="547"/>
    </location>
</feature>
<dbReference type="GeneID" id="7833340"/>
<gene>
    <name evidence="10" type="ORF">TTHERM_00670609</name>
</gene>
<keyword evidence="6 8" id="KW-0472">Membrane</keyword>
<feature type="domain" description="Cyclic nucleotide-binding" evidence="9">
    <location>
        <begin position="638"/>
        <end position="753"/>
    </location>
</feature>
<dbReference type="eggNOG" id="KOG0498">
    <property type="taxonomic scope" value="Eukaryota"/>
</dbReference>
<keyword evidence="3 8" id="KW-0812">Transmembrane</keyword>
<feature type="transmembrane region" description="Helical" evidence="8">
    <location>
        <begin position="364"/>
        <end position="380"/>
    </location>
</feature>
<keyword evidence="11" id="KW-1185">Reference proteome</keyword>
<evidence type="ECO:0000256" key="2">
    <source>
        <dbReference type="ARBA" id="ARBA00022448"/>
    </source>
</evidence>
<dbReference type="InterPro" id="IPR014710">
    <property type="entry name" value="RmlC-like_jellyroll"/>
</dbReference>
<dbReference type="HOGENOM" id="CLU_238594_0_0_1"/>
<feature type="transmembrane region" description="Helical" evidence="8">
    <location>
        <begin position="615"/>
        <end position="634"/>
    </location>
</feature>
<comment type="subcellular location">
    <subcellularLocation>
        <location evidence="1">Membrane</location>
        <topology evidence="1">Multi-pass membrane protein</topology>
    </subcellularLocation>
</comment>
<feature type="compositionally biased region" description="Low complexity" evidence="7">
    <location>
        <begin position="1619"/>
        <end position="1636"/>
    </location>
</feature>
<dbReference type="RefSeq" id="XP_001471050.2">
    <property type="nucleotide sequence ID" value="XM_001471000.2"/>
</dbReference>
<evidence type="ECO:0000256" key="5">
    <source>
        <dbReference type="ARBA" id="ARBA00023065"/>
    </source>
</evidence>
<feature type="region of interest" description="Disordered" evidence="7">
    <location>
        <begin position="1615"/>
        <end position="1708"/>
    </location>
</feature>
<dbReference type="InterPro" id="IPR018490">
    <property type="entry name" value="cNMP-bd_dom_sf"/>
</dbReference>
<feature type="compositionally biased region" description="Polar residues" evidence="7">
    <location>
        <begin position="1106"/>
        <end position="1116"/>
    </location>
</feature>
<keyword evidence="2" id="KW-0813">Transport</keyword>
<feature type="compositionally biased region" description="Polar residues" evidence="7">
    <location>
        <begin position="1637"/>
        <end position="1650"/>
    </location>
</feature>
<evidence type="ECO:0000313" key="11">
    <source>
        <dbReference type="Proteomes" id="UP000009168"/>
    </source>
</evidence>
<dbReference type="PROSITE" id="PS50042">
    <property type="entry name" value="CNMP_BINDING_3"/>
    <property type="match status" value="1"/>
</dbReference>
<dbReference type="PANTHER" id="PTHR47823:SF9">
    <property type="entry name" value="CHROMOSOME UNDETERMINED SCAFFOLD_10, WHOLE GENOME SHOTGUN SEQUENCE"/>
    <property type="match status" value="1"/>
</dbReference>
<dbReference type="Gene3D" id="2.60.120.10">
    <property type="entry name" value="Jelly Rolls"/>
    <property type="match status" value="1"/>
</dbReference>
<evidence type="ECO:0000259" key="9">
    <source>
        <dbReference type="PROSITE" id="PS50042"/>
    </source>
</evidence>
<dbReference type="InParanoid" id="A4VCS1"/>
<dbReference type="KEGG" id="tet:TTHERM_00670609"/>
<protein>
    <submittedName>
        <fullName evidence="10">Cyclic nucleotide-binding protein</fullName>
    </submittedName>
</protein>
<evidence type="ECO:0000256" key="3">
    <source>
        <dbReference type="ARBA" id="ARBA00022692"/>
    </source>
</evidence>
<evidence type="ECO:0000256" key="4">
    <source>
        <dbReference type="ARBA" id="ARBA00022989"/>
    </source>
</evidence>
<accession>A4VCS1</accession>
<feature type="region of interest" description="Disordered" evidence="7">
    <location>
        <begin position="818"/>
        <end position="850"/>
    </location>
</feature>
<feature type="region of interest" description="Disordered" evidence="7">
    <location>
        <begin position="1091"/>
        <end position="1116"/>
    </location>
</feature>
<evidence type="ECO:0000256" key="8">
    <source>
        <dbReference type="SAM" id="Phobius"/>
    </source>
</evidence>
<evidence type="ECO:0000313" key="10">
    <source>
        <dbReference type="EMBL" id="EDK31326.2"/>
    </source>
</evidence>
<feature type="transmembrane region" description="Helical" evidence="8">
    <location>
        <begin position="326"/>
        <end position="344"/>
    </location>
</feature>
<dbReference type="InterPro" id="IPR005821">
    <property type="entry name" value="Ion_trans_dom"/>
</dbReference>
<organism evidence="10 11">
    <name type="scientific">Tetrahymena thermophila (strain SB210)</name>
    <dbReference type="NCBI Taxonomy" id="312017"/>
    <lineage>
        <taxon>Eukaryota</taxon>
        <taxon>Sar</taxon>
        <taxon>Alveolata</taxon>
        <taxon>Ciliophora</taxon>
        <taxon>Intramacronucleata</taxon>
        <taxon>Oligohymenophorea</taxon>
        <taxon>Hymenostomatida</taxon>
        <taxon>Tetrahymenina</taxon>
        <taxon>Tetrahymenidae</taxon>
        <taxon>Tetrahymena</taxon>
    </lineage>
</organism>
<evidence type="ECO:0000256" key="1">
    <source>
        <dbReference type="ARBA" id="ARBA00004141"/>
    </source>
</evidence>
<feature type="compositionally biased region" description="Polar residues" evidence="7">
    <location>
        <begin position="1658"/>
        <end position="1687"/>
    </location>
</feature>
<dbReference type="GO" id="GO:0005216">
    <property type="term" value="F:monoatomic ion channel activity"/>
    <property type="evidence" value="ECO:0007669"/>
    <property type="project" value="InterPro"/>
</dbReference>
<dbReference type="PANTHER" id="PTHR47823">
    <property type="entry name" value="ION_TRANS DOMAIN-CONTAINING PROTEIN"/>
    <property type="match status" value="1"/>
</dbReference>
<keyword evidence="5" id="KW-0406">Ion transport</keyword>
<reference evidence="11" key="1">
    <citation type="journal article" date="2006" name="PLoS Biol.">
        <title>Macronuclear genome sequence of the ciliate Tetrahymena thermophila, a model eukaryote.</title>
        <authorList>
            <person name="Eisen J.A."/>
            <person name="Coyne R.S."/>
            <person name="Wu M."/>
            <person name="Wu D."/>
            <person name="Thiagarajan M."/>
            <person name="Wortman J.R."/>
            <person name="Badger J.H."/>
            <person name="Ren Q."/>
            <person name="Amedeo P."/>
            <person name="Jones K.M."/>
            <person name="Tallon L.J."/>
            <person name="Delcher A.L."/>
            <person name="Salzberg S.L."/>
            <person name="Silva J.C."/>
            <person name="Haas B.J."/>
            <person name="Majoros W.H."/>
            <person name="Farzad M."/>
            <person name="Carlton J.M."/>
            <person name="Smith R.K. Jr."/>
            <person name="Garg J."/>
            <person name="Pearlman R.E."/>
            <person name="Karrer K.M."/>
            <person name="Sun L."/>
            <person name="Manning G."/>
            <person name="Elde N.C."/>
            <person name="Turkewitz A.P."/>
            <person name="Asai D.J."/>
            <person name="Wilkes D.E."/>
            <person name="Wang Y."/>
            <person name="Cai H."/>
            <person name="Collins K."/>
            <person name="Stewart B.A."/>
            <person name="Lee S.R."/>
            <person name="Wilamowska K."/>
            <person name="Weinberg Z."/>
            <person name="Ruzzo W.L."/>
            <person name="Wloga D."/>
            <person name="Gaertig J."/>
            <person name="Frankel J."/>
            <person name="Tsao C.-C."/>
            <person name="Gorovsky M.A."/>
            <person name="Keeling P.J."/>
            <person name="Waller R.F."/>
            <person name="Patron N.J."/>
            <person name="Cherry J.M."/>
            <person name="Stover N.A."/>
            <person name="Krieger C.J."/>
            <person name="del Toro C."/>
            <person name="Ryder H.F."/>
            <person name="Williamson S.C."/>
            <person name="Barbeau R.A."/>
            <person name="Hamilton E.P."/>
            <person name="Orias E."/>
        </authorList>
    </citation>
    <scope>NUCLEOTIDE SEQUENCE [LARGE SCALE GENOMIC DNA]</scope>
    <source>
        <strain evidence="11">SB210</strain>
    </source>
</reference>
<evidence type="ECO:0000256" key="6">
    <source>
        <dbReference type="ARBA" id="ARBA00023136"/>
    </source>
</evidence>
<dbReference type="GO" id="GO:0016020">
    <property type="term" value="C:membrane"/>
    <property type="evidence" value="ECO:0007669"/>
    <property type="project" value="UniProtKB-SubCell"/>
</dbReference>
<dbReference type="Pfam" id="PF00520">
    <property type="entry name" value="Ion_trans"/>
    <property type="match status" value="1"/>
</dbReference>
<name>A4VCS1_TETTS</name>
<dbReference type="SUPFAM" id="SSF51206">
    <property type="entry name" value="cAMP-binding domain-like"/>
    <property type="match status" value="1"/>
</dbReference>
<evidence type="ECO:0000256" key="7">
    <source>
        <dbReference type="SAM" id="MobiDB-lite"/>
    </source>
</evidence>